<name>A0A2T0PVF6_9ACTN</name>
<evidence type="ECO:0000256" key="1">
    <source>
        <dbReference type="SAM" id="Phobius"/>
    </source>
</evidence>
<keyword evidence="1" id="KW-0812">Transmembrane</keyword>
<keyword evidence="3" id="KW-1185">Reference proteome</keyword>
<gene>
    <name evidence="2" type="ORF">CLV72_109121</name>
</gene>
<comment type="caution">
    <text evidence="2">The sequence shown here is derived from an EMBL/GenBank/DDBJ whole genome shotgun (WGS) entry which is preliminary data.</text>
</comment>
<dbReference type="RefSeq" id="WP_170141118.1">
    <property type="nucleotide sequence ID" value="NZ_PVZC01000009.1"/>
</dbReference>
<proteinExistence type="predicted"/>
<organism evidence="2 3">
    <name type="scientific">Allonocardiopsis opalescens</name>
    <dbReference type="NCBI Taxonomy" id="1144618"/>
    <lineage>
        <taxon>Bacteria</taxon>
        <taxon>Bacillati</taxon>
        <taxon>Actinomycetota</taxon>
        <taxon>Actinomycetes</taxon>
        <taxon>Streptosporangiales</taxon>
        <taxon>Allonocardiopsis</taxon>
    </lineage>
</organism>
<dbReference type="EMBL" id="PVZC01000009">
    <property type="protein sequence ID" value="PRX95512.1"/>
    <property type="molecule type" value="Genomic_DNA"/>
</dbReference>
<sequence length="51" mass="5694">MLFSAQFRVRRRRSRRAAADGGALSVEGVLGTLFVLVLAVALFLHFFPMEL</sequence>
<keyword evidence="1" id="KW-1133">Transmembrane helix</keyword>
<dbReference type="AlphaFoldDB" id="A0A2T0PVF6"/>
<dbReference type="Proteomes" id="UP000237846">
    <property type="component" value="Unassembled WGS sequence"/>
</dbReference>
<keyword evidence="1" id="KW-0472">Membrane</keyword>
<evidence type="ECO:0000313" key="2">
    <source>
        <dbReference type="EMBL" id="PRX95512.1"/>
    </source>
</evidence>
<evidence type="ECO:0000313" key="3">
    <source>
        <dbReference type="Proteomes" id="UP000237846"/>
    </source>
</evidence>
<accession>A0A2T0PVF6</accession>
<protein>
    <submittedName>
        <fullName evidence="2">Uncharacterized protein</fullName>
    </submittedName>
</protein>
<reference evidence="2 3" key="1">
    <citation type="submission" date="2018-03" db="EMBL/GenBank/DDBJ databases">
        <title>Genomic Encyclopedia of Archaeal and Bacterial Type Strains, Phase II (KMG-II): from individual species to whole genera.</title>
        <authorList>
            <person name="Goeker M."/>
        </authorList>
    </citation>
    <scope>NUCLEOTIDE SEQUENCE [LARGE SCALE GENOMIC DNA]</scope>
    <source>
        <strain evidence="2 3">DSM 45601</strain>
    </source>
</reference>
<feature type="transmembrane region" description="Helical" evidence="1">
    <location>
        <begin position="21"/>
        <end position="47"/>
    </location>
</feature>